<reference evidence="2" key="1">
    <citation type="submission" date="2015-04" db="UniProtKB">
        <authorList>
            <consortium name="EnsemblPlants"/>
        </authorList>
    </citation>
    <scope>IDENTIFICATION</scope>
</reference>
<dbReference type="Gramene" id="OGLUM02G18690.1">
    <property type="protein sequence ID" value="OGLUM02G18690.1"/>
    <property type="gene ID" value="OGLUM02G18690"/>
</dbReference>
<evidence type="ECO:0000256" key="1">
    <source>
        <dbReference type="SAM" id="MobiDB-lite"/>
    </source>
</evidence>
<proteinExistence type="predicted"/>
<dbReference type="HOGENOM" id="CLU_191753_0_0_1"/>
<dbReference type="AlphaFoldDB" id="A0A0D9YSX6"/>
<feature type="region of interest" description="Disordered" evidence="1">
    <location>
        <begin position="1"/>
        <end position="28"/>
    </location>
</feature>
<evidence type="ECO:0000313" key="3">
    <source>
        <dbReference type="Proteomes" id="UP000026961"/>
    </source>
</evidence>
<organism evidence="2">
    <name type="scientific">Oryza glumipatula</name>
    <dbReference type="NCBI Taxonomy" id="40148"/>
    <lineage>
        <taxon>Eukaryota</taxon>
        <taxon>Viridiplantae</taxon>
        <taxon>Streptophyta</taxon>
        <taxon>Embryophyta</taxon>
        <taxon>Tracheophyta</taxon>
        <taxon>Spermatophyta</taxon>
        <taxon>Magnoliopsida</taxon>
        <taxon>Liliopsida</taxon>
        <taxon>Poales</taxon>
        <taxon>Poaceae</taxon>
        <taxon>BOP clade</taxon>
        <taxon>Oryzoideae</taxon>
        <taxon>Oryzeae</taxon>
        <taxon>Oryzinae</taxon>
        <taxon>Oryza</taxon>
    </lineage>
</organism>
<protein>
    <submittedName>
        <fullName evidence="2">Uncharacterized protein</fullName>
    </submittedName>
</protein>
<dbReference type="EnsemblPlants" id="OGLUM02G18690.1">
    <property type="protein sequence ID" value="OGLUM02G18690.1"/>
    <property type="gene ID" value="OGLUM02G18690"/>
</dbReference>
<dbReference type="Proteomes" id="UP000026961">
    <property type="component" value="Chromosome 2"/>
</dbReference>
<accession>A0A0D9YSX6</accession>
<evidence type="ECO:0000313" key="2">
    <source>
        <dbReference type="EnsemblPlants" id="OGLUM02G18690.1"/>
    </source>
</evidence>
<keyword evidence="3" id="KW-1185">Reference proteome</keyword>
<name>A0A0D9YSX6_9ORYZ</name>
<reference evidence="2" key="2">
    <citation type="submission" date="2018-05" db="EMBL/GenBank/DDBJ databases">
        <title>OgluRS3 (Oryza glumaepatula Reference Sequence Version 3).</title>
        <authorList>
            <person name="Zhang J."/>
            <person name="Kudrna D."/>
            <person name="Lee S."/>
            <person name="Talag J."/>
            <person name="Welchert J."/>
            <person name="Wing R.A."/>
        </authorList>
    </citation>
    <scope>NUCLEOTIDE SEQUENCE [LARGE SCALE GENOMIC DNA]</scope>
</reference>
<sequence>MAVHGDEQALSFDDSGGGGIIDELPHRSSAEEVEVDTAVLTLAEDKNTTRLSRVKATVLVEDMLLEMREIVEGHDIIGGQRPKRAP</sequence>